<dbReference type="EMBL" id="JBBLZC010000029">
    <property type="protein sequence ID" value="MEK0085524.1"/>
    <property type="molecule type" value="Genomic_DNA"/>
</dbReference>
<proteinExistence type="predicted"/>
<protein>
    <recommendedName>
        <fullName evidence="3">Transposase</fullName>
    </recommendedName>
</protein>
<sequence length="66" mass="7494">MRILRSLEDQAAYLECRKRELGLPLGPNEAARNKGRRRTDSKRALLRKLAEEASRSGRAVPMLAVF</sequence>
<organism evidence="1 2">
    <name type="scientific">Benzoatithermus flavus</name>
    <dbReference type="NCBI Taxonomy" id="3108223"/>
    <lineage>
        <taxon>Bacteria</taxon>
        <taxon>Pseudomonadati</taxon>
        <taxon>Pseudomonadota</taxon>
        <taxon>Alphaproteobacteria</taxon>
        <taxon>Geminicoccales</taxon>
        <taxon>Geminicoccaceae</taxon>
        <taxon>Benzoatithermus</taxon>
    </lineage>
</organism>
<dbReference type="RefSeq" id="WP_418161374.1">
    <property type="nucleotide sequence ID" value="NZ_JBBLZC010000029.1"/>
</dbReference>
<gene>
    <name evidence="1" type="ORF">U1T56_20420</name>
</gene>
<name>A0ABU8XWT5_9PROT</name>
<dbReference type="Proteomes" id="UP001375743">
    <property type="component" value="Unassembled WGS sequence"/>
</dbReference>
<comment type="caution">
    <text evidence="1">The sequence shown here is derived from an EMBL/GenBank/DDBJ whole genome shotgun (WGS) entry which is preliminary data.</text>
</comment>
<accession>A0ABU8XWT5</accession>
<evidence type="ECO:0000313" key="2">
    <source>
        <dbReference type="Proteomes" id="UP001375743"/>
    </source>
</evidence>
<evidence type="ECO:0008006" key="3">
    <source>
        <dbReference type="Google" id="ProtNLM"/>
    </source>
</evidence>
<reference evidence="1 2" key="1">
    <citation type="submission" date="2024-01" db="EMBL/GenBank/DDBJ databases">
        <title>Multi-omics insights into the function and evolution of sodium benzoate biodegradation pathways in Benzoatithermus flavus gen. nov., sp. nov. from hot spring.</title>
        <authorList>
            <person name="Hu C.-J."/>
            <person name="Li W.-J."/>
        </authorList>
    </citation>
    <scope>NUCLEOTIDE SEQUENCE [LARGE SCALE GENOMIC DNA]</scope>
    <source>
        <strain evidence="1 2">SYSU G07066</strain>
    </source>
</reference>
<evidence type="ECO:0000313" key="1">
    <source>
        <dbReference type="EMBL" id="MEK0085524.1"/>
    </source>
</evidence>
<keyword evidence="2" id="KW-1185">Reference proteome</keyword>